<evidence type="ECO:0000256" key="1">
    <source>
        <dbReference type="SAM" id="Coils"/>
    </source>
</evidence>
<protein>
    <submittedName>
        <fullName evidence="3">DUF1992 domain-containing protein</fullName>
    </submittedName>
</protein>
<feature type="domain" description="DnaJ homologue subfamily C member 28 conserved" evidence="2">
    <location>
        <begin position="8"/>
        <end position="74"/>
    </location>
</feature>
<keyword evidence="4" id="KW-1185">Reference proteome</keyword>
<dbReference type="RefSeq" id="WP_101177795.1">
    <property type="nucleotide sequence ID" value="NZ_PISE01000030.1"/>
</dbReference>
<evidence type="ECO:0000313" key="4">
    <source>
        <dbReference type="Proteomes" id="UP000233375"/>
    </source>
</evidence>
<organism evidence="3 4">
    <name type="scientific">Niallia nealsonii</name>
    <dbReference type="NCBI Taxonomy" id="115979"/>
    <lineage>
        <taxon>Bacteria</taxon>
        <taxon>Bacillati</taxon>
        <taxon>Bacillota</taxon>
        <taxon>Bacilli</taxon>
        <taxon>Bacillales</taxon>
        <taxon>Bacillaceae</taxon>
        <taxon>Niallia</taxon>
    </lineage>
</organism>
<dbReference type="OrthoDB" id="9798476at2"/>
<dbReference type="EMBL" id="PISE01000030">
    <property type="protein sequence ID" value="PKG23026.1"/>
    <property type="molecule type" value="Genomic_DNA"/>
</dbReference>
<name>A0A2N0Z0I5_9BACI</name>
<dbReference type="InterPro" id="IPR052573">
    <property type="entry name" value="DnaJ_C_subfamily_28"/>
</dbReference>
<feature type="coiled-coil region" evidence="1">
    <location>
        <begin position="59"/>
        <end position="102"/>
    </location>
</feature>
<gene>
    <name evidence="3" type="ORF">CWS01_13865</name>
</gene>
<dbReference type="Pfam" id="PF09350">
    <property type="entry name" value="DJC28_CD"/>
    <property type="match status" value="1"/>
</dbReference>
<evidence type="ECO:0000259" key="2">
    <source>
        <dbReference type="Pfam" id="PF09350"/>
    </source>
</evidence>
<proteinExistence type="predicted"/>
<accession>A0A2N0Z0I5</accession>
<dbReference type="Proteomes" id="UP000233375">
    <property type="component" value="Unassembled WGS sequence"/>
</dbReference>
<comment type="caution">
    <text evidence="3">The sequence shown here is derived from an EMBL/GenBank/DDBJ whole genome shotgun (WGS) entry which is preliminary data.</text>
</comment>
<dbReference type="InterPro" id="IPR018961">
    <property type="entry name" value="DnaJ_homolog_subfam-C_membr-28"/>
</dbReference>
<sequence length="125" mass="14925">MDFSSLISEEKIKKAYKNGEFENLPGFGKPLPKDKFAAVPAELRMAFRVLSNAGYNVEEDQLKQELLSIEDLLRACREDEERNRLQTKYREKLMRLNKLMENRRKNNTSSFIKYQQKIESEFWRK</sequence>
<dbReference type="PANTHER" id="PTHR39158">
    <property type="entry name" value="OS08G0560600 PROTEIN"/>
    <property type="match status" value="1"/>
</dbReference>
<evidence type="ECO:0000313" key="3">
    <source>
        <dbReference type="EMBL" id="PKG23026.1"/>
    </source>
</evidence>
<dbReference type="AlphaFoldDB" id="A0A2N0Z0I5"/>
<dbReference type="PANTHER" id="PTHR39158:SF1">
    <property type="entry name" value="DNAJ HOMOLOG SUBFAMILY C MEMBER 28"/>
    <property type="match status" value="1"/>
</dbReference>
<keyword evidence="1" id="KW-0175">Coiled coil</keyword>
<reference evidence="3 4" key="1">
    <citation type="journal article" date="2003" name="Int. J. Syst. Evol. Microbiol.">
        <title>Bacillus nealsonii sp. nov., isolated from a spacecraft-assembly facility, whose spores are gamma-radiation resistant.</title>
        <authorList>
            <person name="Venkateswaran K."/>
            <person name="Kempf M."/>
            <person name="Chen F."/>
            <person name="Satomi M."/>
            <person name="Nicholson W."/>
            <person name="Kern R."/>
        </authorList>
    </citation>
    <scope>NUCLEOTIDE SEQUENCE [LARGE SCALE GENOMIC DNA]</scope>
    <source>
        <strain evidence="3 4">FO-92</strain>
    </source>
</reference>